<feature type="active site" description="Proton acceptor" evidence="5">
    <location>
        <position position="183"/>
    </location>
</feature>
<reference evidence="7" key="1">
    <citation type="journal article" date="2019" name="Int. J. Syst. Evol. Microbiol.">
        <title>The Global Catalogue of Microorganisms (GCM) 10K type strain sequencing project: providing services to taxonomists for standard genome sequencing and annotation.</title>
        <authorList>
            <consortium name="The Broad Institute Genomics Platform"/>
            <consortium name="The Broad Institute Genome Sequencing Center for Infectious Disease"/>
            <person name="Wu L."/>
            <person name="Ma J."/>
        </authorList>
    </citation>
    <scope>NUCLEOTIDE SEQUENCE [LARGE SCALE GENOMIC DNA]</scope>
    <source>
        <strain evidence="7">CGMCC 1.15053</strain>
    </source>
</reference>
<dbReference type="CDD" id="cd06557">
    <property type="entry name" value="KPHMT-like"/>
    <property type="match status" value="1"/>
</dbReference>
<dbReference type="NCBIfam" id="NF001452">
    <property type="entry name" value="PRK00311.1"/>
    <property type="match status" value="1"/>
</dbReference>
<dbReference type="InterPro" id="IPR015813">
    <property type="entry name" value="Pyrv/PenolPyrv_kinase-like_dom"/>
</dbReference>
<dbReference type="RefSeq" id="WP_380045723.1">
    <property type="nucleotide sequence ID" value="NZ_JBHSOH010000003.1"/>
</dbReference>
<evidence type="ECO:0000256" key="2">
    <source>
        <dbReference type="ARBA" id="ARBA00011424"/>
    </source>
</evidence>
<evidence type="ECO:0000256" key="5">
    <source>
        <dbReference type="HAMAP-Rule" id="MF_00156"/>
    </source>
</evidence>
<dbReference type="EMBL" id="JBHSOH010000003">
    <property type="protein sequence ID" value="MFC5846990.1"/>
    <property type="molecule type" value="Genomic_DNA"/>
</dbReference>
<evidence type="ECO:0000256" key="4">
    <source>
        <dbReference type="ARBA" id="ARBA00022679"/>
    </source>
</evidence>
<keyword evidence="3 5" id="KW-0566">Pantothenate biosynthesis</keyword>
<dbReference type="InterPro" id="IPR003700">
    <property type="entry name" value="Pantoate_hydroxy_MeTrfase"/>
</dbReference>
<comment type="catalytic activity">
    <reaction evidence="5">
        <text>(6R)-5,10-methylene-5,6,7,8-tetrahydrofolate + 3-methyl-2-oxobutanoate + H2O = 2-dehydropantoate + (6S)-5,6,7,8-tetrahydrofolate</text>
        <dbReference type="Rhea" id="RHEA:11824"/>
        <dbReference type="ChEBI" id="CHEBI:11561"/>
        <dbReference type="ChEBI" id="CHEBI:11851"/>
        <dbReference type="ChEBI" id="CHEBI:15377"/>
        <dbReference type="ChEBI" id="CHEBI:15636"/>
        <dbReference type="ChEBI" id="CHEBI:57453"/>
        <dbReference type="EC" id="2.1.2.11"/>
    </reaction>
</comment>
<organism evidence="6 7">
    <name type="scientific">Deinococcus petrolearius</name>
    <dbReference type="NCBI Taxonomy" id="1751295"/>
    <lineage>
        <taxon>Bacteria</taxon>
        <taxon>Thermotogati</taxon>
        <taxon>Deinococcota</taxon>
        <taxon>Deinococci</taxon>
        <taxon>Deinococcales</taxon>
        <taxon>Deinococcaceae</taxon>
        <taxon>Deinococcus</taxon>
    </lineage>
</organism>
<keyword evidence="7" id="KW-1185">Reference proteome</keyword>
<dbReference type="Pfam" id="PF02548">
    <property type="entry name" value="Pantoate_transf"/>
    <property type="match status" value="1"/>
</dbReference>
<comment type="subcellular location">
    <subcellularLocation>
        <location evidence="5">Cytoplasm</location>
    </subcellularLocation>
</comment>
<sequence>MSPSKRSVPELMASADPLVMVTAYDYPGGRHAEAAGVDLILVGDSLGNVVLGYDSTAPVTLADMIHHGRAVRRGAPNTFLVVDLPFGTYHTGVHDAMRHAVRVIQETGADALKLEGSTPEVLDVVGTLTRNGIPVMGHVGLMPQTATAQGGLTVQGKDDASARRTLDGALALQDAGAFAAVLEAIPARLARLITERLAIPTIGIGAGVHCRGQVLVTHDLLGVYEGEHKKIAKRYAEVGQVSREAIAAYAAEVRGRTFPAKENSFVMKDDVLDKLY</sequence>
<name>A0ABW1DFI9_9DEIO</name>
<keyword evidence="4 5" id="KW-0808">Transferase</keyword>
<dbReference type="NCBIfam" id="TIGR00222">
    <property type="entry name" value="panB"/>
    <property type="match status" value="1"/>
</dbReference>
<dbReference type="HAMAP" id="MF_00156">
    <property type="entry name" value="PanB"/>
    <property type="match status" value="1"/>
</dbReference>
<comment type="caution">
    <text evidence="6">The sequence shown here is derived from an EMBL/GenBank/DDBJ whole genome shotgun (WGS) entry which is preliminary data.</text>
</comment>
<dbReference type="PIRSF" id="PIRSF000388">
    <property type="entry name" value="Pantoate_hydroxy_MeTrfase"/>
    <property type="match status" value="1"/>
</dbReference>
<dbReference type="PANTHER" id="PTHR20881">
    <property type="entry name" value="3-METHYL-2-OXOBUTANOATE HYDROXYMETHYLTRANSFERASE"/>
    <property type="match status" value="1"/>
</dbReference>
<evidence type="ECO:0000256" key="1">
    <source>
        <dbReference type="ARBA" id="ARBA00008676"/>
    </source>
</evidence>
<dbReference type="GO" id="GO:0003864">
    <property type="term" value="F:3-methyl-2-oxobutanoate hydroxymethyltransferase activity"/>
    <property type="evidence" value="ECO:0007669"/>
    <property type="project" value="UniProtKB-EC"/>
</dbReference>
<feature type="binding site" evidence="5">
    <location>
        <position position="83"/>
    </location>
    <ligand>
        <name>3-methyl-2-oxobutanoate</name>
        <dbReference type="ChEBI" id="CHEBI:11851"/>
    </ligand>
</feature>
<dbReference type="EC" id="2.1.2.11" evidence="5"/>
<evidence type="ECO:0000256" key="3">
    <source>
        <dbReference type="ARBA" id="ARBA00022655"/>
    </source>
</evidence>
<proteinExistence type="inferred from homology"/>
<keyword evidence="5" id="KW-0479">Metal-binding</keyword>
<evidence type="ECO:0000313" key="7">
    <source>
        <dbReference type="Proteomes" id="UP001595979"/>
    </source>
</evidence>
<evidence type="ECO:0000313" key="6">
    <source>
        <dbReference type="EMBL" id="MFC5846990.1"/>
    </source>
</evidence>
<keyword evidence="5" id="KW-0460">Magnesium</keyword>
<comment type="subunit">
    <text evidence="2 5">Homodecamer; pentamer of dimers.</text>
</comment>
<comment type="cofactor">
    <cofactor evidence="5">
        <name>Mg(2+)</name>
        <dbReference type="ChEBI" id="CHEBI:18420"/>
    </cofactor>
    <text evidence="5">Binds 1 Mg(2+) ion per subunit.</text>
</comment>
<accession>A0ABW1DFI9</accession>
<comment type="pathway">
    <text evidence="5">Cofactor biosynthesis; (R)-pantothenate biosynthesis; (R)-pantoate from 3-methyl-2-oxobutanoate: step 1/2.</text>
</comment>
<gene>
    <name evidence="5 6" type="primary">panB</name>
    <name evidence="6" type="ORF">ACFPQ6_01595</name>
</gene>
<dbReference type="InterPro" id="IPR040442">
    <property type="entry name" value="Pyrv_kinase-like_dom_sf"/>
</dbReference>
<feature type="binding site" evidence="5">
    <location>
        <position position="115"/>
    </location>
    <ligand>
        <name>Mg(2+)</name>
        <dbReference type="ChEBI" id="CHEBI:18420"/>
    </ligand>
</feature>
<comment type="function">
    <text evidence="5">Catalyzes the reversible reaction in which hydroxymethyl group from 5,10-methylenetetrahydrofolate is transferred onto alpha-ketoisovalerate to form ketopantoate.</text>
</comment>
<feature type="binding site" evidence="5">
    <location>
        <begin position="44"/>
        <end position="45"/>
    </location>
    <ligand>
        <name>3-methyl-2-oxobutanoate</name>
        <dbReference type="ChEBI" id="CHEBI:11851"/>
    </ligand>
</feature>
<dbReference type="SUPFAM" id="SSF51621">
    <property type="entry name" value="Phosphoenolpyruvate/pyruvate domain"/>
    <property type="match status" value="1"/>
</dbReference>
<feature type="binding site" evidence="5">
    <location>
        <position position="83"/>
    </location>
    <ligand>
        <name>Mg(2+)</name>
        <dbReference type="ChEBI" id="CHEBI:18420"/>
    </ligand>
</feature>
<protein>
    <recommendedName>
        <fullName evidence="5">3-methyl-2-oxobutanoate hydroxymethyltransferase</fullName>
        <ecNumber evidence="5">2.1.2.11</ecNumber>
    </recommendedName>
    <alternativeName>
        <fullName evidence="5">Ketopantoate hydroxymethyltransferase</fullName>
        <shortName evidence="5">KPHMT</shortName>
    </alternativeName>
</protein>
<feature type="binding site" evidence="5">
    <location>
        <position position="113"/>
    </location>
    <ligand>
        <name>3-methyl-2-oxobutanoate</name>
        <dbReference type="ChEBI" id="CHEBI:11851"/>
    </ligand>
</feature>
<comment type="similarity">
    <text evidence="1 5">Belongs to the PanB family.</text>
</comment>
<feature type="binding site" evidence="5">
    <location>
        <position position="44"/>
    </location>
    <ligand>
        <name>Mg(2+)</name>
        <dbReference type="ChEBI" id="CHEBI:18420"/>
    </ligand>
</feature>
<dbReference type="Proteomes" id="UP001595979">
    <property type="component" value="Unassembled WGS sequence"/>
</dbReference>
<keyword evidence="5" id="KW-0963">Cytoplasm</keyword>
<dbReference type="Gene3D" id="3.20.20.60">
    <property type="entry name" value="Phosphoenolpyruvate-binding domains"/>
    <property type="match status" value="1"/>
</dbReference>
<dbReference type="PANTHER" id="PTHR20881:SF0">
    <property type="entry name" value="3-METHYL-2-OXOBUTANOATE HYDROXYMETHYLTRANSFERASE"/>
    <property type="match status" value="1"/>
</dbReference>